<dbReference type="AlphaFoldDB" id="A0A8C2SZ50"/>
<evidence type="ECO:0000313" key="2">
    <source>
        <dbReference type="Ensembl" id="ENSCJPP00005005978.1"/>
    </source>
</evidence>
<reference evidence="2" key="3">
    <citation type="submission" date="2025-09" db="UniProtKB">
        <authorList>
            <consortium name="Ensembl"/>
        </authorList>
    </citation>
    <scope>IDENTIFICATION</scope>
</reference>
<proteinExistence type="predicted"/>
<dbReference type="Ensembl" id="ENSCJPT00005009504.1">
    <property type="protein sequence ID" value="ENSCJPP00005005978.1"/>
    <property type="gene ID" value="ENSCJPG00005005629.1"/>
</dbReference>
<keyword evidence="3" id="KW-1185">Reference proteome</keyword>
<dbReference type="GeneTree" id="ENSGT00530000067525"/>
<reference evidence="2" key="2">
    <citation type="submission" date="2025-08" db="UniProtKB">
        <authorList>
            <consortium name="Ensembl"/>
        </authorList>
    </citation>
    <scope>IDENTIFICATION</scope>
</reference>
<dbReference type="InterPro" id="IPR029174">
    <property type="entry name" value="DUF4637"/>
</dbReference>
<dbReference type="Pfam" id="PF15470">
    <property type="entry name" value="DUF4637"/>
    <property type="match status" value="1"/>
</dbReference>
<sequence>MTDSPCNNSVPKKQWLITAAVTPEPDFSIFCPLLFSADHTLLLLIECHRTSVRTHKSTVTAPADVIHLGNTQVKFVTFLSSDCSSPQGRSQSFEDKKRCLHRKGSKKLKPAREEICSLRQPHSGKMCPKCEILVCRKCETLHSESSFIAHSLLDHYDRGGCGSSTTLITKSQKVLCLPPSSLCKKPYKYLVLVLWQQYKTLSSSL</sequence>
<evidence type="ECO:0000259" key="1">
    <source>
        <dbReference type="Pfam" id="PF15470"/>
    </source>
</evidence>
<reference evidence="2" key="1">
    <citation type="submission" date="2015-11" db="EMBL/GenBank/DDBJ databases">
        <authorList>
            <consortium name="International Coturnix japonica Genome Analysis Consortium"/>
            <person name="Warren W."/>
            <person name="Burt D.W."/>
            <person name="Antin P.B."/>
            <person name="Lanford R."/>
            <person name="Gros J."/>
            <person name="Wilson R.K."/>
        </authorList>
    </citation>
    <scope>NUCLEOTIDE SEQUENCE [LARGE SCALE GENOMIC DNA]</scope>
</reference>
<accession>A0A8C2SZ50</accession>
<name>A0A8C2SZ50_COTJA</name>
<feature type="domain" description="DUF4637" evidence="1">
    <location>
        <begin position="116"/>
        <end position="155"/>
    </location>
</feature>
<organism evidence="2 3">
    <name type="scientific">Coturnix japonica</name>
    <name type="common">Japanese quail</name>
    <name type="synonym">Coturnix coturnix japonica</name>
    <dbReference type="NCBI Taxonomy" id="93934"/>
    <lineage>
        <taxon>Eukaryota</taxon>
        <taxon>Metazoa</taxon>
        <taxon>Chordata</taxon>
        <taxon>Craniata</taxon>
        <taxon>Vertebrata</taxon>
        <taxon>Euteleostomi</taxon>
        <taxon>Archelosauria</taxon>
        <taxon>Archosauria</taxon>
        <taxon>Dinosauria</taxon>
        <taxon>Saurischia</taxon>
        <taxon>Theropoda</taxon>
        <taxon>Coelurosauria</taxon>
        <taxon>Aves</taxon>
        <taxon>Neognathae</taxon>
        <taxon>Galloanserae</taxon>
        <taxon>Galliformes</taxon>
        <taxon>Phasianidae</taxon>
        <taxon>Perdicinae</taxon>
        <taxon>Coturnix</taxon>
    </lineage>
</organism>
<dbReference type="Proteomes" id="UP000694412">
    <property type="component" value="Chromosome 9"/>
</dbReference>
<dbReference type="PANTHER" id="PTHR37878:SF1">
    <property type="entry name" value="DUF4637 DOMAIN-CONTAINING PROTEIN"/>
    <property type="match status" value="1"/>
</dbReference>
<dbReference type="PANTHER" id="PTHR37878">
    <property type="entry name" value="HYPOTHETICAL PROTEIN LOC689039"/>
    <property type="match status" value="1"/>
</dbReference>
<evidence type="ECO:0000313" key="3">
    <source>
        <dbReference type="Proteomes" id="UP000694412"/>
    </source>
</evidence>
<protein>
    <recommendedName>
        <fullName evidence="1">DUF4637 domain-containing protein</fullName>
    </recommendedName>
</protein>